<feature type="compositionally biased region" description="Pro residues" evidence="2">
    <location>
        <begin position="228"/>
        <end position="240"/>
    </location>
</feature>
<name>A0ABW0VFK4_9ACTN</name>
<dbReference type="SUPFAM" id="SSF55785">
    <property type="entry name" value="PYP-like sensor domain (PAS domain)"/>
    <property type="match status" value="2"/>
</dbReference>
<evidence type="ECO:0000256" key="2">
    <source>
        <dbReference type="SAM" id="MobiDB-lite"/>
    </source>
</evidence>
<dbReference type="SUPFAM" id="SSF55781">
    <property type="entry name" value="GAF domain-like"/>
    <property type="match status" value="1"/>
</dbReference>
<reference evidence="6" key="1">
    <citation type="journal article" date="2019" name="Int. J. Syst. Evol. Microbiol.">
        <title>The Global Catalogue of Microorganisms (GCM) 10K type strain sequencing project: providing services to taxonomists for standard genome sequencing and annotation.</title>
        <authorList>
            <consortium name="The Broad Institute Genomics Platform"/>
            <consortium name="The Broad Institute Genome Sequencing Center for Infectious Disease"/>
            <person name="Wu L."/>
            <person name="Ma J."/>
        </authorList>
    </citation>
    <scope>NUCLEOTIDE SEQUENCE [LARGE SCALE GENOMIC DNA]</scope>
    <source>
        <strain evidence="6">CGMCC 4.1622</strain>
    </source>
</reference>
<sequence>MPATDPPTAAAEARPPGWLVAMATGVLAARLHCPPADAARQLAELAERVHLTVPELAADIVAELAPDTAAPAASAQVRPVPEPADDRAREGDPAAAAVLAGAAPMAGATGVILWTLGPGGSLVLVGSAGFRADDLAGWDRVPPDVDTAAQRVAREAAEFGPDGPDRPAPGLALAPYRMALPLQRRGRLTGVLELAWPERPDAPAPAGRRRLAALAEVAALALAEDPGPGEPAPAAQPPDVPRSGTGGPETATVDAVLDPALLLDPVLQPDGAVTDFRIRRVNRSFADPAGRPPRTLEGRLLSEAYPMAAAEGLLDRLVHVHRAGRPLEPTELRLTFPVEGTPRATTVRLAAAPDGERLLLVWRLTEEDRRQAELLAQAQRLARVGGFEEDLRTGEIHWSPRLYELHLITPGSTPMPLGALPGHVHPDDRDAARRVVRSVLSRHREASAVLRLVHPTGPVRYVRVIAEPVTDATGRTVAVRGAYQDVSAQHRTEIALAATRERLADSEQEAAERHRLALRLQKAILPTGPPPLDRAGLRAAVRYRPAAREERVGGDWYDAVPLPGGRALLVIGDMAGHGVEAATGMVTLRNALRGLAATGAGPGRLLRWLNLTAAGLPDAATATVVCARYDRDGRRLRWARAGHLPPILLRGGRADPLPLPHGVLLGADPEQDYEEHTVSLDVGDILLLYTDGLVERRDRSVEDSLRDLADGLPRTGDDLDALLDTVLELSAADTEDDTCLIAVQVLA</sequence>
<dbReference type="RefSeq" id="WP_346143174.1">
    <property type="nucleotide sequence ID" value="NZ_BAAAUA010000012.1"/>
</dbReference>
<dbReference type="PROSITE" id="PS50113">
    <property type="entry name" value="PAC"/>
    <property type="match status" value="1"/>
</dbReference>
<dbReference type="SUPFAM" id="SSF81606">
    <property type="entry name" value="PP2C-like"/>
    <property type="match status" value="1"/>
</dbReference>
<proteinExistence type="predicted"/>
<dbReference type="PANTHER" id="PTHR43156">
    <property type="entry name" value="STAGE II SPORULATION PROTEIN E-RELATED"/>
    <property type="match status" value="1"/>
</dbReference>
<dbReference type="Gene3D" id="3.30.450.20">
    <property type="entry name" value="PAS domain"/>
    <property type="match status" value="2"/>
</dbReference>
<dbReference type="InterPro" id="IPR029016">
    <property type="entry name" value="GAF-like_dom_sf"/>
</dbReference>
<evidence type="ECO:0000259" key="4">
    <source>
        <dbReference type="PROSITE" id="PS51746"/>
    </source>
</evidence>
<feature type="region of interest" description="Disordered" evidence="2">
    <location>
        <begin position="69"/>
        <end position="93"/>
    </location>
</feature>
<dbReference type="Proteomes" id="UP001596066">
    <property type="component" value="Unassembled WGS sequence"/>
</dbReference>
<accession>A0ABW0VFK4</accession>
<comment type="caution">
    <text evidence="5">The sequence shown here is derived from an EMBL/GenBank/DDBJ whole genome shotgun (WGS) entry which is preliminary data.</text>
</comment>
<dbReference type="InterPro" id="IPR000014">
    <property type="entry name" value="PAS"/>
</dbReference>
<evidence type="ECO:0000259" key="3">
    <source>
        <dbReference type="PROSITE" id="PS50113"/>
    </source>
</evidence>
<gene>
    <name evidence="5" type="ORF">ACFPZF_19365</name>
</gene>
<feature type="region of interest" description="Disordered" evidence="2">
    <location>
        <begin position="224"/>
        <end position="251"/>
    </location>
</feature>
<dbReference type="CDD" id="cd00130">
    <property type="entry name" value="PAS"/>
    <property type="match status" value="1"/>
</dbReference>
<keyword evidence="1" id="KW-0378">Hydrolase</keyword>
<keyword evidence="6" id="KW-1185">Reference proteome</keyword>
<evidence type="ECO:0000313" key="5">
    <source>
        <dbReference type="EMBL" id="MFC5643509.1"/>
    </source>
</evidence>
<dbReference type="Gene3D" id="3.30.450.40">
    <property type="match status" value="1"/>
</dbReference>
<feature type="domain" description="PAC" evidence="3">
    <location>
        <begin position="446"/>
        <end position="498"/>
    </location>
</feature>
<dbReference type="Gene3D" id="3.60.40.10">
    <property type="entry name" value="PPM-type phosphatase domain"/>
    <property type="match status" value="1"/>
</dbReference>
<evidence type="ECO:0000313" key="6">
    <source>
        <dbReference type="Proteomes" id="UP001596066"/>
    </source>
</evidence>
<dbReference type="InterPro" id="IPR013656">
    <property type="entry name" value="PAS_4"/>
</dbReference>
<dbReference type="Pfam" id="PF08447">
    <property type="entry name" value="PAS_3"/>
    <property type="match status" value="1"/>
</dbReference>
<dbReference type="EMBL" id="JBHSOC010000033">
    <property type="protein sequence ID" value="MFC5643509.1"/>
    <property type="molecule type" value="Genomic_DNA"/>
</dbReference>
<dbReference type="Gene3D" id="2.10.70.100">
    <property type="match status" value="1"/>
</dbReference>
<feature type="domain" description="PPM-type phosphatase" evidence="4">
    <location>
        <begin position="538"/>
        <end position="745"/>
    </location>
</feature>
<dbReference type="InterPro" id="IPR000700">
    <property type="entry name" value="PAS-assoc_C"/>
</dbReference>
<dbReference type="InterPro" id="IPR052016">
    <property type="entry name" value="Bact_Sigma-Reg"/>
</dbReference>
<organism evidence="5 6">
    <name type="scientific">Kitasatospora cinereorecta</name>
    <dbReference type="NCBI Taxonomy" id="285560"/>
    <lineage>
        <taxon>Bacteria</taxon>
        <taxon>Bacillati</taxon>
        <taxon>Actinomycetota</taxon>
        <taxon>Actinomycetes</taxon>
        <taxon>Kitasatosporales</taxon>
        <taxon>Streptomycetaceae</taxon>
        <taxon>Kitasatospora</taxon>
    </lineage>
</organism>
<evidence type="ECO:0000256" key="1">
    <source>
        <dbReference type="ARBA" id="ARBA00022801"/>
    </source>
</evidence>
<dbReference type="PROSITE" id="PS51746">
    <property type="entry name" value="PPM_2"/>
    <property type="match status" value="1"/>
</dbReference>
<dbReference type="InterPro" id="IPR035965">
    <property type="entry name" value="PAS-like_dom_sf"/>
</dbReference>
<protein>
    <submittedName>
        <fullName evidence="5">SpoIIE family protein phosphatase</fullName>
    </submittedName>
</protein>
<dbReference type="InterPro" id="IPR001932">
    <property type="entry name" value="PPM-type_phosphatase-like_dom"/>
</dbReference>
<dbReference type="Pfam" id="PF07228">
    <property type="entry name" value="SpoIIE"/>
    <property type="match status" value="1"/>
</dbReference>
<dbReference type="InterPro" id="IPR013655">
    <property type="entry name" value="PAS_fold_3"/>
</dbReference>
<dbReference type="InterPro" id="IPR036457">
    <property type="entry name" value="PPM-type-like_dom_sf"/>
</dbReference>
<dbReference type="SMART" id="SM00331">
    <property type="entry name" value="PP2C_SIG"/>
    <property type="match status" value="1"/>
</dbReference>
<dbReference type="Pfam" id="PF08448">
    <property type="entry name" value="PAS_4"/>
    <property type="match status" value="1"/>
</dbReference>
<dbReference type="PANTHER" id="PTHR43156:SF2">
    <property type="entry name" value="STAGE II SPORULATION PROTEIN E"/>
    <property type="match status" value="1"/>
</dbReference>